<organism evidence="1 2">
    <name type="scientific">Aquimarina mytili</name>
    <dbReference type="NCBI Taxonomy" id="874423"/>
    <lineage>
        <taxon>Bacteria</taxon>
        <taxon>Pseudomonadati</taxon>
        <taxon>Bacteroidota</taxon>
        <taxon>Flavobacteriia</taxon>
        <taxon>Flavobacteriales</taxon>
        <taxon>Flavobacteriaceae</taxon>
        <taxon>Aquimarina</taxon>
    </lineage>
</organism>
<keyword evidence="2" id="KW-1185">Reference proteome</keyword>
<evidence type="ECO:0008006" key="3">
    <source>
        <dbReference type="Google" id="ProtNLM"/>
    </source>
</evidence>
<evidence type="ECO:0000313" key="1">
    <source>
        <dbReference type="EMBL" id="MBL0683534.1"/>
    </source>
</evidence>
<reference evidence="1" key="1">
    <citation type="submission" date="2021-01" db="EMBL/GenBank/DDBJ databases">
        <authorList>
            <person name="Zhong Y.L."/>
        </authorList>
    </citation>
    <scope>NUCLEOTIDE SEQUENCE</scope>
    <source>
        <strain evidence="1">KCTC 23302</strain>
    </source>
</reference>
<dbReference type="InterPro" id="IPR013783">
    <property type="entry name" value="Ig-like_fold"/>
</dbReference>
<dbReference type="AlphaFoldDB" id="A0A936ZPV6"/>
<name>A0A936ZPV6_9FLAO</name>
<dbReference type="RefSeq" id="WP_201918620.1">
    <property type="nucleotide sequence ID" value="NZ_BAABAX010000005.1"/>
</dbReference>
<dbReference type="Proteomes" id="UP000651057">
    <property type="component" value="Unassembled WGS sequence"/>
</dbReference>
<dbReference type="Gene3D" id="2.60.40.10">
    <property type="entry name" value="Immunoglobulins"/>
    <property type="match status" value="1"/>
</dbReference>
<sequence>MKKLIFLFSLIILLPNCSSDSDESGNEQQTTQNPTASKLIFPFENSLCNVGTNITSTESTVLFEWESSANTDSYELELTNLTTGDTSIHQSTETQTPIVLSRGTPYSWYVISKSNAITETAQSAIWKFYNAGDAIESYAPFPAEAISPAMAESVRVTTNELILDWRGTDVDDDIVGYDLYFDTTATPEIIANDIEESTFSVSIASNTIYYWKIITKDSRGNTSDSGLFQFKIL</sequence>
<comment type="caution">
    <text evidence="1">The sequence shown here is derived from an EMBL/GenBank/DDBJ whole genome shotgun (WGS) entry which is preliminary data.</text>
</comment>
<dbReference type="EMBL" id="JAERQJ010000003">
    <property type="protein sequence ID" value="MBL0683534.1"/>
    <property type="molecule type" value="Genomic_DNA"/>
</dbReference>
<accession>A0A936ZPV6</accession>
<gene>
    <name evidence="1" type="ORF">JJQ60_08405</name>
</gene>
<evidence type="ECO:0000313" key="2">
    <source>
        <dbReference type="Proteomes" id="UP000651057"/>
    </source>
</evidence>
<proteinExistence type="predicted"/>
<protein>
    <recommendedName>
        <fullName evidence="3">Fibronectin type-III domain-containing protein</fullName>
    </recommendedName>
</protein>